<reference evidence="2" key="1">
    <citation type="journal article" date="2022" name="Mol. Ecol. Resour.">
        <title>The genomes of chicory, endive, great burdock and yacon provide insights into Asteraceae palaeo-polyploidization history and plant inulin production.</title>
        <authorList>
            <person name="Fan W."/>
            <person name="Wang S."/>
            <person name="Wang H."/>
            <person name="Wang A."/>
            <person name="Jiang F."/>
            <person name="Liu H."/>
            <person name="Zhao H."/>
            <person name="Xu D."/>
            <person name="Zhang Y."/>
        </authorList>
    </citation>
    <scope>NUCLEOTIDE SEQUENCE [LARGE SCALE GENOMIC DNA]</scope>
    <source>
        <strain evidence="2">cv. Yunnan</strain>
    </source>
</reference>
<proteinExistence type="predicted"/>
<dbReference type="EMBL" id="CM042018">
    <property type="protein sequence ID" value="KAI3827604.1"/>
    <property type="molecule type" value="Genomic_DNA"/>
</dbReference>
<organism evidence="1 2">
    <name type="scientific">Smallanthus sonchifolius</name>
    <dbReference type="NCBI Taxonomy" id="185202"/>
    <lineage>
        <taxon>Eukaryota</taxon>
        <taxon>Viridiplantae</taxon>
        <taxon>Streptophyta</taxon>
        <taxon>Embryophyta</taxon>
        <taxon>Tracheophyta</taxon>
        <taxon>Spermatophyta</taxon>
        <taxon>Magnoliopsida</taxon>
        <taxon>eudicotyledons</taxon>
        <taxon>Gunneridae</taxon>
        <taxon>Pentapetalae</taxon>
        <taxon>asterids</taxon>
        <taxon>campanulids</taxon>
        <taxon>Asterales</taxon>
        <taxon>Asteraceae</taxon>
        <taxon>Asteroideae</taxon>
        <taxon>Heliantheae alliance</taxon>
        <taxon>Millerieae</taxon>
        <taxon>Smallanthus</taxon>
    </lineage>
</organism>
<evidence type="ECO:0000313" key="2">
    <source>
        <dbReference type="Proteomes" id="UP001056120"/>
    </source>
</evidence>
<sequence length="93" mass="10384">MISVSGIFILFNASSCPSAVRHIYNPRLKRTLGVPLKTHPSSPVVLCNFPNTNRRNHRNGLPDFPVKCSLRSTYGNRTINKVTACFPSYYSSV</sequence>
<keyword evidence="2" id="KW-1185">Reference proteome</keyword>
<reference evidence="1 2" key="2">
    <citation type="journal article" date="2022" name="Mol. Ecol. Resour.">
        <title>The genomes of chicory, endive, great burdock and yacon provide insights into Asteraceae paleo-polyploidization history and plant inulin production.</title>
        <authorList>
            <person name="Fan W."/>
            <person name="Wang S."/>
            <person name="Wang H."/>
            <person name="Wang A."/>
            <person name="Jiang F."/>
            <person name="Liu H."/>
            <person name="Zhao H."/>
            <person name="Xu D."/>
            <person name="Zhang Y."/>
        </authorList>
    </citation>
    <scope>NUCLEOTIDE SEQUENCE [LARGE SCALE GENOMIC DNA]</scope>
    <source>
        <strain evidence="2">cv. Yunnan</strain>
        <tissue evidence="1">Leaves</tissue>
    </source>
</reference>
<evidence type="ECO:0000313" key="1">
    <source>
        <dbReference type="EMBL" id="KAI3827604.1"/>
    </source>
</evidence>
<name>A0ACB9K5S7_9ASTR</name>
<gene>
    <name evidence="1" type="ORF">L1987_01683</name>
</gene>
<dbReference type="Proteomes" id="UP001056120">
    <property type="component" value="Linkage Group LG01"/>
</dbReference>
<accession>A0ACB9K5S7</accession>
<protein>
    <submittedName>
        <fullName evidence="1">Uncharacterized protein</fullName>
    </submittedName>
</protein>
<comment type="caution">
    <text evidence="1">The sequence shown here is derived from an EMBL/GenBank/DDBJ whole genome shotgun (WGS) entry which is preliminary data.</text>
</comment>